<dbReference type="Gene3D" id="1.10.486.10">
    <property type="entry name" value="PCRA, domain 4"/>
    <property type="match status" value="2"/>
</dbReference>
<keyword evidence="6 15" id="KW-0347">Helicase</keyword>
<dbReference type="GO" id="GO:0005829">
    <property type="term" value="C:cytosol"/>
    <property type="evidence" value="ECO:0007669"/>
    <property type="project" value="TreeGrafter"/>
</dbReference>
<accession>A0A087CBW6</accession>
<dbReference type="Pfam" id="PF13361">
    <property type="entry name" value="UvrD_C"/>
    <property type="match status" value="1"/>
</dbReference>
<keyword evidence="20" id="KW-1185">Reference proteome</keyword>
<keyword evidence="3 15" id="KW-0547">Nucleotide-binding</keyword>
<evidence type="ECO:0000256" key="6">
    <source>
        <dbReference type="ARBA" id="ARBA00022806"/>
    </source>
</evidence>
<sequence length="1327" mass="144562">MRGTEEQRAVIEAPIEGDLLVVAGAGSGKTMTMTMRIIHLIKEGVAPERILGLTFTRKAASELLSRVSAAVLDQDGENASDADYGFLKPEVYTYDAFFQSIVRRYGLLVGMDQQTQPLSEAGAYQLAASVVHENLDRLFMTPGALPTTSFDTIVGQILSLAHACTNAMISEDCPSFDEAAERVSAWDEAFIDSLRAAIDGEDIPEKELTASALGMPRRNKKDSESDYVEKLRLMRDRQHLQELFDVNRLLQVAGQREVLLDLAGQYEEAKRAANMAEFSDFTLAAFQLVTRFPSIGAHYRQRFSHVFLDEYQDTSTTQAMLLAALFHIDGPRSDRHQSGDGQQVQGQRGSYGRTSVTAVGDPFQSIYAWRGASPGAFRTFQQQFGQRQEAASLSATFRNPRIVLEAANALTRDLREDSGSLSSASMREVDVLKLRPRDGADEGTLGLLGYRTLAQEIDGVLRFAKHAIARHASSGDGRGGADTSAPHVAVLFRAKSTMPQYRDALLAAGLSCEVVGYSALLDKPEIMDALAVLHVISDHTDSGSLMRLLASARFNIAPKDLNALARMCERLNTEHQYRALVEAGVVPGGLRASAMSRAVVAHRDLVPDGVFLTDVLLDDHCAETLAKPRARASFTETGRKLLLRASEVLRRAQAESTTGLRQAVRGAVQALDLDIDVVLAHALHHPDEALQPSESTAALGALYDLADSFIADLPAGSVASLPAFVSWIDSMKKSPDEPASGADSHADVVLMTIHQAKGLEWDAVALVGLQAGSFPSSQGDGLSVTCVDPKGSQEGLRRYEQTAHTWLTDPTAVPVPVRADAMILPRFPHDAAIGVDPISSLRTLNIHTVVDEAFGTLRAYPRYDEEDAGDVEADIDVRTERGDPGYLTQEQEYGARLLADERRLAYVALTRAKHDLLLTFAETPSDPRVALDDQQVDPESKASNFWLELWDLFRGRSGCVPAGADRTLEAGDAQPPSGVFVGADAEAYESAVVHAAQRDAPSLSAERPQVNRWPVVLDRSLSWILERSATLLRDARESDDGAVDSLPADASLLAQAVRVVQSNAGRFGGPAIDPDDISALRELGGRILMHGTQNVTAIQARTGALSEEREHRYWQGIVRPVPRVSSPSAQAGTVFHAWASQFLIPSFDAEGSVPVDDGPMPDVELIRQSMLQQPEPATDILPSEQSAKLHLWQQRLAQSHWAHRPVRWVERPIVAYLGDSVVNGKLDAVFEGGLDPSDPAKRFTVVDWKTGRRPSDGPESDQKLLQLEIYRLLLSVIENIELDTIDACLYYLSEAGAERAEIPVKGMTREEIMDIVTVGVPEASDND</sequence>
<dbReference type="CDD" id="cd17932">
    <property type="entry name" value="DEXQc_UvrD"/>
    <property type="match status" value="1"/>
</dbReference>
<dbReference type="InterPro" id="IPR013986">
    <property type="entry name" value="DExx_box_DNA_helicase_dom_sf"/>
</dbReference>
<dbReference type="Pfam" id="PF12705">
    <property type="entry name" value="PDDEXK_1"/>
    <property type="match status" value="1"/>
</dbReference>
<dbReference type="InterPro" id="IPR000212">
    <property type="entry name" value="DNA_helicase_UvrD/REP"/>
</dbReference>
<dbReference type="GO" id="GO:0016887">
    <property type="term" value="F:ATP hydrolysis activity"/>
    <property type="evidence" value="ECO:0007669"/>
    <property type="project" value="RHEA"/>
</dbReference>
<dbReference type="GeneID" id="98299221"/>
<dbReference type="OrthoDB" id="4812256at2"/>
<evidence type="ECO:0000256" key="9">
    <source>
        <dbReference type="ARBA" id="ARBA00023125"/>
    </source>
</evidence>
<name>A0A087CBW6_9BIFI</name>
<feature type="binding site" evidence="15">
    <location>
        <begin position="23"/>
        <end position="30"/>
    </location>
    <ligand>
        <name>ATP</name>
        <dbReference type="ChEBI" id="CHEBI:30616"/>
    </ligand>
</feature>
<dbReference type="eggNOG" id="COG0210">
    <property type="taxonomic scope" value="Bacteria"/>
</dbReference>
<dbReference type="InterPro" id="IPR014016">
    <property type="entry name" value="UvrD-like_ATP-bd"/>
</dbReference>
<dbReference type="InterPro" id="IPR038726">
    <property type="entry name" value="PDDEXK_AddAB-type"/>
</dbReference>
<evidence type="ECO:0000313" key="19">
    <source>
        <dbReference type="EMBL" id="KFI80766.1"/>
    </source>
</evidence>
<feature type="domain" description="UvrD-like helicase C-terminal" evidence="18">
    <location>
        <begin position="401"/>
        <end position="758"/>
    </location>
</feature>
<dbReference type="PANTHER" id="PTHR11070:SF55">
    <property type="entry name" value="DNA 3'-5' HELICASE"/>
    <property type="match status" value="1"/>
</dbReference>
<feature type="region of interest" description="Disordered" evidence="16">
    <location>
        <begin position="332"/>
        <end position="353"/>
    </location>
</feature>
<dbReference type="InterPro" id="IPR027417">
    <property type="entry name" value="P-loop_NTPase"/>
</dbReference>
<reference evidence="19 20" key="1">
    <citation type="submission" date="2014-03" db="EMBL/GenBank/DDBJ databases">
        <title>Genomics of Bifidobacteria.</title>
        <authorList>
            <person name="Ventura M."/>
            <person name="Milani C."/>
            <person name="Lugli G.A."/>
        </authorList>
    </citation>
    <scope>NUCLEOTIDE SEQUENCE [LARGE SCALE GENOMIC DNA]</scope>
    <source>
        <strain evidence="19 20">LMG 21775</strain>
    </source>
</reference>
<evidence type="ECO:0000256" key="15">
    <source>
        <dbReference type="PROSITE-ProRule" id="PRU00560"/>
    </source>
</evidence>
<evidence type="ECO:0000256" key="16">
    <source>
        <dbReference type="SAM" id="MobiDB-lite"/>
    </source>
</evidence>
<dbReference type="PANTHER" id="PTHR11070">
    <property type="entry name" value="UVRD / RECB / PCRA DNA HELICASE FAMILY MEMBER"/>
    <property type="match status" value="1"/>
</dbReference>
<keyword evidence="11" id="KW-0413">Isomerase</keyword>
<gene>
    <name evidence="19" type="ORF">BPSY_2118</name>
</gene>
<dbReference type="Gene3D" id="3.90.320.10">
    <property type="match status" value="1"/>
</dbReference>
<evidence type="ECO:0000256" key="10">
    <source>
        <dbReference type="ARBA" id="ARBA00023204"/>
    </source>
</evidence>
<keyword evidence="2" id="KW-0540">Nuclease</keyword>
<dbReference type="GO" id="GO:0000725">
    <property type="term" value="P:recombinational repair"/>
    <property type="evidence" value="ECO:0007669"/>
    <property type="project" value="TreeGrafter"/>
</dbReference>
<evidence type="ECO:0000256" key="11">
    <source>
        <dbReference type="ARBA" id="ARBA00023235"/>
    </source>
</evidence>
<keyword evidence="7" id="KW-0269">Exonuclease</keyword>
<dbReference type="Gene3D" id="1.10.10.160">
    <property type="match status" value="1"/>
</dbReference>
<evidence type="ECO:0000256" key="5">
    <source>
        <dbReference type="ARBA" id="ARBA00022801"/>
    </source>
</evidence>
<evidence type="ECO:0000256" key="12">
    <source>
        <dbReference type="ARBA" id="ARBA00034617"/>
    </source>
</evidence>
<keyword evidence="4" id="KW-0227">DNA damage</keyword>
<dbReference type="PROSITE" id="PS51198">
    <property type="entry name" value="UVRD_HELICASE_ATP_BIND"/>
    <property type="match status" value="1"/>
</dbReference>
<dbReference type="RefSeq" id="WP_033497043.1">
    <property type="nucleotide sequence ID" value="NZ_JGZI01000011.1"/>
</dbReference>
<feature type="compositionally biased region" description="Polar residues" evidence="16">
    <location>
        <begin position="339"/>
        <end position="353"/>
    </location>
</feature>
<dbReference type="EMBL" id="JGZI01000011">
    <property type="protein sequence ID" value="KFI80766.1"/>
    <property type="molecule type" value="Genomic_DNA"/>
</dbReference>
<keyword evidence="10" id="KW-0234">DNA repair</keyword>
<dbReference type="GO" id="GO:0033202">
    <property type="term" value="C:DNA helicase complex"/>
    <property type="evidence" value="ECO:0007669"/>
    <property type="project" value="TreeGrafter"/>
</dbReference>
<evidence type="ECO:0000256" key="3">
    <source>
        <dbReference type="ARBA" id="ARBA00022741"/>
    </source>
</evidence>
<dbReference type="Proteomes" id="UP000029050">
    <property type="component" value="Unassembled WGS sequence"/>
</dbReference>
<keyword evidence="9" id="KW-0238">DNA-binding</keyword>
<evidence type="ECO:0000256" key="8">
    <source>
        <dbReference type="ARBA" id="ARBA00022840"/>
    </source>
</evidence>
<comment type="catalytic activity">
    <reaction evidence="14">
        <text>ATP + H2O = ADP + phosphate + H(+)</text>
        <dbReference type="Rhea" id="RHEA:13065"/>
        <dbReference type="ChEBI" id="CHEBI:15377"/>
        <dbReference type="ChEBI" id="CHEBI:15378"/>
        <dbReference type="ChEBI" id="CHEBI:30616"/>
        <dbReference type="ChEBI" id="CHEBI:43474"/>
        <dbReference type="ChEBI" id="CHEBI:456216"/>
        <dbReference type="EC" id="5.6.2.4"/>
    </reaction>
</comment>
<evidence type="ECO:0000259" key="17">
    <source>
        <dbReference type="PROSITE" id="PS51198"/>
    </source>
</evidence>
<evidence type="ECO:0000256" key="2">
    <source>
        <dbReference type="ARBA" id="ARBA00022722"/>
    </source>
</evidence>
<dbReference type="STRING" id="218140.BPSY_2118"/>
<dbReference type="GO" id="GO:0004527">
    <property type="term" value="F:exonuclease activity"/>
    <property type="evidence" value="ECO:0007669"/>
    <property type="project" value="UniProtKB-KW"/>
</dbReference>
<dbReference type="GO" id="GO:0005524">
    <property type="term" value="F:ATP binding"/>
    <property type="evidence" value="ECO:0007669"/>
    <property type="project" value="UniProtKB-UniRule"/>
</dbReference>
<dbReference type="eggNOG" id="COG2887">
    <property type="taxonomic scope" value="Bacteria"/>
</dbReference>
<evidence type="ECO:0000313" key="20">
    <source>
        <dbReference type="Proteomes" id="UP000029050"/>
    </source>
</evidence>
<protein>
    <recommendedName>
        <fullName evidence="13">DNA 3'-5' helicase</fullName>
        <ecNumber evidence="13">5.6.2.4</ecNumber>
    </recommendedName>
</protein>
<evidence type="ECO:0000256" key="14">
    <source>
        <dbReference type="ARBA" id="ARBA00048988"/>
    </source>
</evidence>
<dbReference type="Gene3D" id="3.40.50.300">
    <property type="entry name" value="P-loop containing nucleotide triphosphate hydrolases"/>
    <property type="match status" value="5"/>
</dbReference>
<dbReference type="InterPro" id="IPR014017">
    <property type="entry name" value="DNA_helicase_UvrD-like_C"/>
</dbReference>
<dbReference type="GO" id="GO:0003677">
    <property type="term" value="F:DNA binding"/>
    <property type="evidence" value="ECO:0007669"/>
    <property type="project" value="UniProtKB-KW"/>
</dbReference>
<keyword evidence="8 15" id="KW-0067">ATP-binding</keyword>
<dbReference type="PROSITE" id="PS51217">
    <property type="entry name" value="UVRD_HELICASE_CTER"/>
    <property type="match status" value="1"/>
</dbReference>
<dbReference type="InterPro" id="IPR011604">
    <property type="entry name" value="PDDEXK-like_dom_sf"/>
</dbReference>
<dbReference type="EC" id="5.6.2.4" evidence="13"/>
<feature type="domain" description="UvrD-like helicase ATP-binding" evidence="17">
    <location>
        <begin position="2"/>
        <end position="400"/>
    </location>
</feature>
<evidence type="ECO:0000256" key="1">
    <source>
        <dbReference type="ARBA" id="ARBA00009922"/>
    </source>
</evidence>
<proteinExistence type="inferred from homology"/>
<evidence type="ECO:0000259" key="18">
    <source>
        <dbReference type="PROSITE" id="PS51217"/>
    </source>
</evidence>
<evidence type="ECO:0000256" key="7">
    <source>
        <dbReference type="ARBA" id="ARBA00022839"/>
    </source>
</evidence>
<dbReference type="Pfam" id="PF00580">
    <property type="entry name" value="UvrD-helicase"/>
    <property type="match status" value="1"/>
</dbReference>
<comment type="similarity">
    <text evidence="1">Belongs to the helicase family. UvrD subfamily.</text>
</comment>
<comment type="catalytic activity">
    <reaction evidence="12">
        <text>Couples ATP hydrolysis with the unwinding of duplex DNA by translocating in the 3'-5' direction.</text>
        <dbReference type="EC" id="5.6.2.4"/>
    </reaction>
</comment>
<dbReference type="SUPFAM" id="SSF52540">
    <property type="entry name" value="P-loop containing nucleoside triphosphate hydrolases"/>
    <property type="match status" value="1"/>
</dbReference>
<evidence type="ECO:0000256" key="13">
    <source>
        <dbReference type="ARBA" id="ARBA00034808"/>
    </source>
</evidence>
<organism evidence="19 20">
    <name type="scientific">Bifidobacterium psychraerophilum</name>
    <dbReference type="NCBI Taxonomy" id="218140"/>
    <lineage>
        <taxon>Bacteria</taxon>
        <taxon>Bacillati</taxon>
        <taxon>Actinomycetota</taxon>
        <taxon>Actinomycetes</taxon>
        <taxon>Bifidobacteriales</taxon>
        <taxon>Bifidobacteriaceae</taxon>
        <taxon>Bifidobacterium</taxon>
    </lineage>
</organism>
<keyword evidence="5 15" id="KW-0378">Hydrolase</keyword>
<comment type="caution">
    <text evidence="19">The sequence shown here is derived from an EMBL/GenBank/DDBJ whole genome shotgun (WGS) entry which is preliminary data.</text>
</comment>
<dbReference type="GO" id="GO:0043138">
    <property type="term" value="F:3'-5' DNA helicase activity"/>
    <property type="evidence" value="ECO:0007669"/>
    <property type="project" value="UniProtKB-EC"/>
</dbReference>
<evidence type="ECO:0000256" key="4">
    <source>
        <dbReference type="ARBA" id="ARBA00022763"/>
    </source>
</evidence>